<keyword evidence="6" id="KW-1185">Reference proteome</keyword>
<comment type="similarity">
    <text evidence="1">Belongs to the transglycosylase Slt family.</text>
</comment>
<reference evidence="5 6" key="1">
    <citation type="journal article" date="2018" name="Sci. Rep.">
        <title>Rhizobium tumorigenes sp. nov., a novel plant tumorigenic bacterium isolated from cane gall tumors on thornless blackberry.</title>
        <authorList>
            <person name="Kuzmanovi N."/>
            <person name="Smalla K."/>
            <person name="Gronow S."/>
            <person name="PuBawska J."/>
        </authorList>
    </citation>
    <scope>NUCLEOTIDE SEQUENCE [LARGE SCALE GENOMIC DNA]</scope>
    <source>
        <strain evidence="5 6">CCBAU 85046</strain>
    </source>
</reference>
<dbReference type="PANTHER" id="PTHR37423">
    <property type="entry name" value="SOLUBLE LYTIC MUREIN TRANSGLYCOSYLASE-RELATED"/>
    <property type="match status" value="1"/>
</dbReference>
<gene>
    <name evidence="5" type="ORF">CPY51_13990</name>
</gene>
<evidence type="ECO:0000259" key="4">
    <source>
        <dbReference type="Pfam" id="PF01464"/>
    </source>
</evidence>
<evidence type="ECO:0000313" key="5">
    <source>
        <dbReference type="EMBL" id="PZM13960.1"/>
    </source>
</evidence>
<dbReference type="PANTHER" id="PTHR37423:SF2">
    <property type="entry name" value="MEMBRANE-BOUND LYTIC MUREIN TRANSGLYCOSYLASE C"/>
    <property type="match status" value="1"/>
</dbReference>
<dbReference type="InterPro" id="IPR023346">
    <property type="entry name" value="Lysozyme-like_dom_sf"/>
</dbReference>
<dbReference type="Proteomes" id="UP000248925">
    <property type="component" value="Unassembled WGS sequence"/>
</dbReference>
<dbReference type="Pfam" id="PF01464">
    <property type="entry name" value="SLT"/>
    <property type="match status" value="1"/>
</dbReference>
<feature type="region of interest" description="Disordered" evidence="3">
    <location>
        <begin position="221"/>
        <end position="249"/>
    </location>
</feature>
<dbReference type="InterPro" id="IPR008258">
    <property type="entry name" value="Transglycosylase_SLT_dom_1"/>
</dbReference>
<dbReference type="CDD" id="cd00254">
    <property type="entry name" value="LT-like"/>
    <property type="match status" value="1"/>
</dbReference>
<evidence type="ECO:0000313" key="6">
    <source>
        <dbReference type="Proteomes" id="UP000248925"/>
    </source>
</evidence>
<evidence type="ECO:0000256" key="1">
    <source>
        <dbReference type="ARBA" id="ARBA00007734"/>
    </source>
</evidence>
<dbReference type="AlphaFoldDB" id="A0A2W4EUM7"/>
<protein>
    <submittedName>
        <fullName evidence="5">Lytic transglycosylase</fullName>
    </submittedName>
</protein>
<comment type="caution">
    <text evidence="5">The sequence shown here is derived from an EMBL/GenBank/DDBJ whole genome shotgun (WGS) entry which is preliminary data.</text>
</comment>
<comment type="similarity">
    <text evidence="2">Belongs to the virb1 family.</text>
</comment>
<sequence length="249" mass="26745">MLWCRQATNGIGGDSGPGQRLVPAYLFFLVALIVLPDGSFAAEKGGDPTGPVKITKIEDQSLVVQSPVPTPSAATCHFDQLPTAAEGEATVRRIAKEEHFDINLTVAIARRESGFRMDAVSSAGAIGLMQLMPATARRFEVDICDPEDNVRGGVRYLKLLEKRYANPLYMLAAYNAGEGAVDENRGIPLYPETVNYVAAIMTDLYGWQSFRDSSIAAGSVGRQPKAAASEKPDADSPGAWSQGFVLHVE</sequence>
<feature type="domain" description="Transglycosylase SLT" evidence="4">
    <location>
        <begin position="92"/>
        <end position="184"/>
    </location>
</feature>
<proteinExistence type="inferred from homology"/>
<evidence type="ECO:0000256" key="2">
    <source>
        <dbReference type="ARBA" id="ARBA00009387"/>
    </source>
</evidence>
<accession>A0A2W4EUM7</accession>
<dbReference type="Gene3D" id="1.10.530.10">
    <property type="match status" value="1"/>
</dbReference>
<dbReference type="SUPFAM" id="SSF53955">
    <property type="entry name" value="Lysozyme-like"/>
    <property type="match status" value="1"/>
</dbReference>
<name>A0A2W4EUM7_9HYPH</name>
<dbReference type="EMBL" id="PCDP01000035">
    <property type="protein sequence ID" value="PZM13960.1"/>
    <property type="molecule type" value="Genomic_DNA"/>
</dbReference>
<organism evidence="5 6">
    <name type="scientific">Rhizobium tubonense</name>
    <dbReference type="NCBI Taxonomy" id="484088"/>
    <lineage>
        <taxon>Bacteria</taxon>
        <taxon>Pseudomonadati</taxon>
        <taxon>Pseudomonadota</taxon>
        <taxon>Alphaproteobacteria</taxon>
        <taxon>Hyphomicrobiales</taxon>
        <taxon>Rhizobiaceae</taxon>
        <taxon>Rhizobium/Agrobacterium group</taxon>
        <taxon>Rhizobium</taxon>
    </lineage>
</organism>
<evidence type="ECO:0000256" key="3">
    <source>
        <dbReference type="SAM" id="MobiDB-lite"/>
    </source>
</evidence>